<dbReference type="InterPro" id="IPR032830">
    <property type="entry name" value="XPB/Ssl2_N"/>
</dbReference>
<dbReference type="AlphaFoldDB" id="F8DXE1"/>
<gene>
    <name evidence="3" type="ordered locus">CRES_0323</name>
</gene>
<accession>F8DXE1</accession>
<sequence>MTAGFPSFIEWLAGQPDEALTAIRPTALHDVTDVASLRSIDLLLLHAATELDAAAQPATVSELMETVEELLNIAGTPAELRPQRAELDVAVLKLASHGFIYGPNWKLSPTTSSTTPLPASSAWEFKIAPTVASYFDPATTEAWALADHHRCPIPTAEIAEIVEALPPRQRRLVQTLHASGGVGHSASVGPDGDPQAPLPTMVRGGLLDQLDDTTVRLTGRVEQYLNGAIIAEPGGDFRPTDCPRYSQPRDAQQHKEKAPELDGDQGAGSVTSTTSDPITATAVSNAVQTILELTELLTDLSQHPIDPLTNGGIGLRNLSKTAKRLNISEDDLTARLTLAIETGLIATGYLEPSTEEFPAPYWGITQEGKQFLNSELGTQWAQLLLGWAHSSYAPWAAESLDVRAFEPALFLLPAVRARQCFPFCFPTPTAEPTPTPPRPPSIPQTMWRVNPAVAHAATQGMWDELFSEARRLGLMVDATAAFSMAELATVLSSPNGARLQEVQSSLSTRLSHLLPKPVQYLIIQSDHTIMAPGLLSPSDAARLRSIAVQESSGMASVWRVTTEAILRAYTDGATREELEGFLAAMTPGGWPAVPQSLQYTIADAERLYQNATANPAPLFHKTPQYVVTTITNPESNEEEAFFWDGEWETIISAVENQRLIMAEEAEGGAASESKESNSAPTLRQLPEIKQALRRAMRMGHPIVVRYVEANGQPTQRTIEVVMAEPARVVGVETDSRDSVQVQISNIEWVRPTEVP</sequence>
<dbReference type="OrthoDB" id="3415124at2"/>
<feature type="region of interest" description="Disordered" evidence="1">
    <location>
        <begin position="232"/>
        <end position="276"/>
    </location>
</feature>
<evidence type="ECO:0000259" key="2">
    <source>
        <dbReference type="Pfam" id="PF13625"/>
    </source>
</evidence>
<dbReference type="RefSeq" id="WP_013887713.1">
    <property type="nucleotide sequence ID" value="NC_015673.1"/>
</dbReference>
<organism evidence="3 4">
    <name type="scientific">Corynebacterium resistens (strain DSM 45100 / JCM 12819 / GTC 2026 / SICGH 158)</name>
    <dbReference type="NCBI Taxonomy" id="662755"/>
    <lineage>
        <taxon>Bacteria</taxon>
        <taxon>Bacillati</taxon>
        <taxon>Actinomycetota</taxon>
        <taxon>Actinomycetes</taxon>
        <taxon>Mycobacteriales</taxon>
        <taxon>Corynebacteriaceae</taxon>
        <taxon>Corynebacterium</taxon>
    </lineage>
</organism>
<reference evidence="3 4" key="1">
    <citation type="journal article" date="2012" name="BMC Genomics">
        <title>Complete genome sequence, lifestyle, and multi-drug resistance of the human pathogen Corynebacterium resistens DSM 45100 isolated from blood samples of a leukemia patient.</title>
        <authorList>
            <person name="Schroder J."/>
            <person name="Maus I."/>
            <person name="Meyer K."/>
            <person name="Wordemann S."/>
            <person name="Blom J."/>
            <person name="Jaenicke S."/>
            <person name="Schneider J."/>
            <person name="Trost E."/>
            <person name="Tauch A."/>
        </authorList>
    </citation>
    <scope>NUCLEOTIDE SEQUENCE [LARGE SCALE GENOMIC DNA]</scope>
    <source>
        <strain evidence="4">DSM 45100 / JCM 12819 / CCUG 50093 / GTC 2026 / SICGH 158</strain>
    </source>
</reference>
<evidence type="ECO:0000313" key="4">
    <source>
        <dbReference type="Proteomes" id="UP000000492"/>
    </source>
</evidence>
<dbReference type="EMBL" id="CP002857">
    <property type="protein sequence ID" value="AEI08686.1"/>
    <property type="molecule type" value="Genomic_DNA"/>
</dbReference>
<protein>
    <recommendedName>
        <fullName evidence="2">Helicase XPB/Ssl2 N-terminal domain-containing protein</fullName>
    </recommendedName>
</protein>
<feature type="compositionally biased region" description="Basic and acidic residues" evidence="1">
    <location>
        <begin position="251"/>
        <end position="260"/>
    </location>
</feature>
<dbReference type="KEGG" id="crd:CRES_0323"/>
<dbReference type="Pfam" id="PF13625">
    <property type="entry name" value="Helicase_C_3"/>
    <property type="match status" value="1"/>
</dbReference>
<dbReference type="HOGENOM" id="CLU_013420_0_0_11"/>
<name>F8DXE1_CORRG</name>
<keyword evidence="4" id="KW-1185">Reference proteome</keyword>
<feature type="domain" description="Helicase XPB/Ssl2 N-terminal" evidence="2">
    <location>
        <begin position="521"/>
        <end position="614"/>
    </location>
</feature>
<evidence type="ECO:0000256" key="1">
    <source>
        <dbReference type="SAM" id="MobiDB-lite"/>
    </source>
</evidence>
<dbReference type="eggNOG" id="COG2378">
    <property type="taxonomic scope" value="Bacteria"/>
</dbReference>
<evidence type="ECO:0000313" key="3">
    <source>
        <dbReference type="EMBL" id="AEI08686.1"/>
    </source>
</evidence>
<dbReference type="STRING" id="662755.CRES_0323"/>
<proteinExistence type="predicted"/>
<dbReference type="Proteomes" id="UP000000492">
    <property type="component" value="Chromosome"/>
</dbReference>